<dbReference type="Proteomes" id="UP000240572">
    <property type="component" value="Unassembled WGS sequence"/>
</dbReference>
<keyword evidence="4" id="KW-1185">Reference proteome</keyword>
<proteinExistence type="predicted"/>
<comment type="caution">
    <text evidence="3">The sequence shown here is derived from an EMBL/GenBank/DDBJ whole genome shotgun (WGS) entry which is preliminary data.</text>
</comment>
<dbReference type="InterPro" id="IPR026444">
    <property type="entry name" value="Secre_tail"/>
</dbReference>
<dbReference type="RefSeq" id="WP_106521539.1">
    <property type="nucleotide sequence ID" value="NZ_PYGD01000001.1"/>
</dbReference>
<keyword evidence="1" id="KW-0732">Signal</keyword>
<dbReference type="Pfam" id="PF18962">
    <property type="entry name" value="Por_Secre_tail"/>
    <property type="match status" value="1"/>
</dbReference>
<organism evidence="3 4">
    <name type="scientific">Taibaiella chishuiensis</name>
    <dbReference type="NCBI Taxonomy" id="1434707"/>
    <lineage>
        <taxon>Bacteria</taxon>
        <taxon>Pseudomonadati</taxon>
        <taxon>Bacteroidota</taxon>
        <taxon>Chitinophagia</taxon>
        <taxon>Chitinophagales</taxon>
        <taxon>Chitinophagaceae</taxon>
        <taxon>Taibaiella</taxon>
    </lineage>
</organism>
<feature type="signal peptide" evidence="1">
    <location>
        <begin position="1"/>
        <end position="20"/>
    </location>
</feature>
<accession>A0A2P8DCC2</accession>
<dbReference type="NCBIfam" id="TIGR04183">
    <property type="entry name" value="Por_Secre_tail"/>
    <property type="match status" value="1"/>
</dbReference>
<reference evidence="3 4" key="1">
    <citation type="submission" date="2018-03" db="EMBL/GenBank/DDBJ databases">
        <title>Genomic Encyclopedia of Type Strains, Phase III (KMG-III): the genomes of soil and plant-associated and newly described type strains.</title>
        <authorList>
            <person name="Whitman W."/>
        </authorList>
    </citation>
    <scope>NUCLEOTIDE SEQUENCE [LARGE SCALE GENOMIC DNA]</scope>
    <source>
        <strain evidence="3 4">CGMCC 1.12700</strain>
    </source>
</reference>
<gene>
    <name evidence="3" type="ORF">B0I18_1011017</name>
</gene>
<sequence>MKRIYATLTLLGLLATGAYAQRYCDIETILITPTEGTTLPCTGDFPIKYLFINHGPDAILATDTLVGLDPEIEDPSAGSFTYSGEAVAVGDTLVGYDANTSLSITGALFNSAGTSLVTGPFPDGNYKYFAVFFGFSDTTAIKDTVSSNNLALHSVVINCGGTGIADAVKGLDRTSLFAYPNPAQSLVSFKYAFKAGNAAVRVTDIAGRVVLTQDFGRQAAGEKTLSVDVSSLTNGMYYLELVTDEQRAISKLAIKR</sequence>
<evidence type="ECO:0000259" key="2">
    <source>
        <dbReference type="Pfam" id="PF18962"/>
    </source>
</evidence>
<feature type="chain" id="PRO_5015189528" evidence="1">
    <location>
        <begin position="21"/>
        <end position="256"/>
    </location>
</feature>
<name>A0A2P8DCC2_9BACT</name>
<evidence type="ECO:0000313" key="3">
    <source>
        <dbReference type="EMBL" id="PSK94854.1"/>
    </source>
</evidence>
<evidence type="ECO:0000313" key="4">
    <source>
        <dbReference type="Proteomes" id="UP000240572"/>
    </source>
</evidence>
<protein>
    <submittedName>
        <fullName evidence="3">Putative secreted protein (Por secretion system target)</fullName>
    </submittedName>
</protein>
<dbReference type="OrthoDB" id="672812at2"/>
<feature type="domain" description="Secretion system C-terminal sorting" evidence="2">
    <location>
        <begin position="179"/>
        <end position="254"/>
    </location>
</feature>
<evidence type="ECO:0000256" key="1">
    <source>
        <dbReference type="SAM" id="SignalP"/>
    </source>
</evidence>
<dbReference type="AlphaFoldDB" id="A0A2P8DCC2"/>
<dbReference type="EMBL" id="PYGD01000001">
    <property type="protein sequence ID" value="PSK94854.1"/>
    <property type="molecule type" value="Genomic_DNA"/>
</dbReference>